<dbReference type="EMBL" id="ML994627">
    <property type="protein sequence ID" value="KAF2187376.1"/>
    <property type="molecule type" value="Genomic_DNA"/>
</dbReference>
<organism evidence="1 2">
    <name type="scientific">Zopfia rhizophila CBS 207.26</name>
    <dbReference type="NCBI Taxonomy" id="1314779"/>
    <lineage>
        <taxon>Eukaryota</taxon>
        <taxon>Fungi</taxon>
        <taxon>Dikarya</taxon>
        <taxon>Ascomycota</taxon>
        <taxon>Pezizomycotina</taxon>
        <taxon>Dothideomycetes</taxon>
        <taxon>Dothideomycetes incertae sedis</taxon>
        <taxon>Zopfiaceae</taxon>
        <taxon>Zopfia</taxon>
    </lineage>
</organism>
<name>A0A6A6EC23_9PEZI</name>
<keyword evidence="2" id="KW-1185">Reference proteome</keyword>
<reference evidence="1" key="1">
    <citation type="journal article" date="2020" name="Stud. Mycol.">
        <title>101 Dothideomycetes genomes: a test case for predicting lifestyles and emergence of pathogens.</title>
        <authorList>
            <person name="Haridas S."/>
            <person name="Albert R."/>
            <person name="Binder M."/>
            <person name="Bloem J."/>
            <person name="Labutti K."/>
            <person name="Salamov A."/>
            <person name="Andreopoulos B."/>
            <person name="Baker S."/>
            <person name="Barry K."/>
            <person name="Bills G."/>
            <person name="Bluhm B."/>
            <person name="Cannon C."/>
            <person name="Castanera R."/>
            <person name="Culley D."/>
            <person name="Daum C."/>
            <person name="Ezra D."/>
            <person name="Gonzalez J."/>
            <person name="Henrissat B."/>
            <person name="Kuo A."/>
            <person name="Liang C."/>
            <person name="Lipzen A."/>
            <person name="Lutzoni F."/>
            <person name="Magnuson J."/>
            <person name="Mondo S."/>
            <person name="Nolan M."/>
            <person name="Ohm R."/>
            <person name="Pangilinan J."/>
            <person name="Park H.-J."/>
            <person name="Ramirez L."/>
            <person name="Alfaro M."/>
            <person name="Sun H."/>
            <person name="Tritt A."/>
            <person name="Yoshinaga Y."/>
            <person name="Zwiers L.-H."/>
            <person name="Turgeon B."/>
            <person name="Goodwin S."/>
            <person name="Spatafora J."/>
            <person name="Crous P."/>
            <person name="Grigoriev I."/>
        </authorList>
    </citation>
    <scope>NUCLEOTIDE SEQUENCE</scope>
    <source>
        <strain evidence="1">CBS 207.26</strain>
    </source>
</reference>
<proteinExistence type="predicted"/>
<evidence type="ECO:0000313" key="1">
    <source>
        <dbReference type="EMBL" id="KAF2187376.1"/>
    </source>
</evidence>
<dbReference type="AlphaFoldDB" id="A0A6A6EC23"/>
<evidence type="ECO:0000313" key="2">
    <source>
        <dbReference type="Proteomes" id="UP000800200"/>
    </source>
</evidence>
<gene>
    <name evidence="1" type="ORF">K469DRAFT_112641</name>
</gene>
<dbReference type="Proteomes" id="UP000800200">
    <property type="component" value="Unassembled WGS sequence"/>
</dbReference>
<protein>
    <submittedName>
        <fullName evidence="1">Uncharacterized protein</fullName>
    </submittedName>
</protein>
<sequence length="84" mass="9730">MRRHGELQHCSSIRRIPFRGLPVKTCKSLSFSDFILDLIRLLFILGSSSLLTFFRSPFHSAPFQLPLDISGHIFDLILHHTLHF</sequence>
<accession>A0A6A6EC23</accession>